<feature type="domain" description="DUF6532" evidence="2">
    <location>
        <begin position="554"/>
        <end position="772"/>
    </location>
</feature>
<evidence type="ECO:0000313" key="4">
    <source>
        <dbReference type="Proteomes" id="UP000006514"/>
    </source>
</evidence>
<dbReference type="Pfam" id="PF20149">
    <property type="entry name" value="DUF6532"/>
    <property type="match status" value="1"/>
</dbReference>
<protein>
    <recommendedName>
        <fullName evidence="2">DUF6532 domain-containing protein</fullName>
    </recommendedName>
</protein>
<keyword evidence="4" id="KW-1185">Reference proteome</keyword>
<dbReference type="AlphaFoldDB" id="J0WRK5"/>
<feature type="compositionally biased region" description="Polar residues" evidence="1">
    <location>
        <begin position="477"/>
        <end position="489"/>
    </location>
</feature>
<dbReference type="SUPFAM" id="SSF82199">
    <property type="entry name" value="SET domain"/>
    <property type="match status" value="1"/>
</dbReference>
<proteinExistence type="predicted"/>
<feature type="region of interest" description="Disordered" evidence="1">
    <location>
        <begin position="288"/>
        <end position="377"/>
    </location>
</feature>
<evidence type="ECO:0000313" key="3">
    <source>
        <dbReference type="EMBL" id="EJD34587.1"/>
    </source>
</evidence>
<dbReference type="PANTHER" id="PTHR12197">
    <property type="entry name" value="HISTONE-LYSINE N-METHYLTRANSFERASE SMYD"/>
    <property type="match status" value="1"/>
</dbReference>
<dbReference type="PANTHER" id="PTHR12197:SF251">
    <property type="entry name" value="EG:BACR7C10.4 PROTEIN"/>
    <property type="match status" value="1"/>
</dbReference>
<feature type="compositionally biased region" description="Polar residues" evidence="1">
    <location>
        <begin position="306"/>
        <end position="325"/>
    </location>
</feature>
<feature type="compositionally biased region" description="Low complexity" evidence="1">
    <location>
        <begin position="333"/>
        <end position="347"/>
    </location>
</feature>
<sequence length="825" mass="90717">MPPTPLDDDKHALCARFENNNFVMHSHQIPLATAVYPAASRAQNHSCAPSAVPLFLFAPATPPRMEDVLVRDVLAGDGIMIPYIDPVLAPSARRERLRASYGFQCPCVQCISPSGIEAQIPDLAERFTNAAFDAAVVHGEELLALYRAVYPPFYPLIGPHLAELAKTAWNAALQAGAAAEEATCMQWAMERVREALERSADSHSRSDAHALWREQLRQPAQLLAWVRRIAFVADYAEHVLGAMLIGVTVSGESASSTYDAQLATVYGQHGLEMPIHVVGVSLPTLFPPNQNDPHAKKMSAARRNTRQSSSIPPNTSTGPGRQQHPQARGRGAPPQNQQPLPGQNIPPRLHRPATGYGGHMPPVNQNPPYAFGTHSSPLQGYYPQQGVYPLMQNFTDYDGEYGDYGDDDVDEEGPRGGPNNDQWPLSVFEPNNTEEPAPPSNDPSASEAPNPDDAPLRRMTRGAEPTITNTEFRDLVPSTSRQVTLSVASDATRPAQERMESVPVNLPSTPVRRTETNTTTSAVSPYNRILNPNDKSKPRLNDQSPPSTTLARAAGFRYRRHIVTQNAFPTRDESDKLISQMVADSSVAVKKGESRLKRYKAEKSYQHDVDKLIRRLGTQVRGSLVKCCRDNCGTVFKLIGLPKAKIIIIVTELLETKAYHFRELKRETEVVNGVEVEKVDGKIISRQGAYRNTLVEYCIRMEYCQNHERMATNEDAGNSFNPVPNEVIALVATAISCALAEWRTGVHLVGKTEFKAHNFKGTYEEHLAALEAMTAEAPDANLAWCSYLFDRCSTGLLNNDPTGTALPVTLTRTELSDYSDIPAAV</sequence>
<gene>
    <name evidence="3" type="ORF">AURDEDRAFT_176369</name>
</gene>
<organism evidence="3 4">
    <name type="scientific">Auricularia subglabra (strain TFB-10046 / SS5)</name>
    <name type="common">White-rot fungus</name>
    <name type="synonym">Auricularia delicata (strain TFB10046)</name>
    <dbReference type="NCBI Taxonomy" id="717982"/>
    <lineage>
        <taxon>Eukaryota</taxon>
        <taxon>Fungi</taxon>
        <taxon>Dikarya</taxon>
        <taxon>Basidiomycota</taxon>
        <taxon>Agaricomycotina</taxon>
        <taxon>Agaricomycetes</taxon>
        <taxon>Auriculariales</taxon>
        <taxon>Auriculariaceae</taxon>
        <taxon>Auricularia</taxon>
    </lineage>
</organism>
<dbReference type="OrthoDB" id="5945798at2759"/>
<dbReference type="InterPro" id="IPR045341">
    <property type="entry name" value="DUF6532"/>
</dbReference>
<dbReference type="Proteomes" id="UP000006514">
    <property type="component" value="Unassembled WGS sequence"/>
</dbReference>
<feature type="compositionally biased region" description="Basic residues" evidence="1">
    <location>
        <begin position="296"/>
        <end position="305"/>
    </location>
</feature>
<dbReference type="CDD" id="cd20071">
    <property type="entry name" value="SET_SMYD"/>
    <property type="match status" value="1"/>
</dbReference>
<reference evidence="4" key="1">
    <citation type="journal article" date="2012" name="Science">
        <title>The Paleozoic origin of enzymatic lignin decomposition reconstructed from 31 fungal genomes.</title>
        <authorList>
            <person name="Floudas D."/>
            <person name="Binder M."/>
            <person name="Riley R."/>
            <person name="Barry K."/>
            <person name="Blanchette R.A."/>
            <person name="Henrissat B."/>
            <person name="Martinez A.T."/>
            <person name="Otillar R."/>
            <person name="Spatafora J.W."/>
            <person name="Yadav J.S."/>
            <person name="Aerts A."/>
            <person name="Benoit I."/>
            <person name="Boyd A."/>
            <person name="Carlson A."/>
            <person name="Copeland A."/>
            <person name="Coutinho P.M."/>
            <person name="de Vries R.P."/>
            <person name="Ferreira P."/>
            <person name="Findley K."/>
            <person name="Foster B."/>
            <person name="Gaskell J."/>
            <person name="Glotzer D."/>
            <person name="Gorecki P."/>
            <person name="Heitman J."/>
            <person name="Hesse C."/>
            <person name="Hori C."/>
            <person name="Igarashi K."/>
            <person name="Jurgens J.A."/>
            <person name="Kallen N."/>
            <person name="Kersten P."/>
            <person name="Kohler A."/>
            <person name="Kuees U."/>
            <person name="Kumar T.K.A."/>
            <person name="Kuo A."/>
            <person name="LaButti K."/>
            <person name="Larrondo L.F."/>
            <person name="Lindquist E."/>
            <person name="Ling A."/>
            <person name="Lombard V."/>
            <person name="Lucas S."/>
            <person name="Lundell T."/>
            <person name="Martin R."/>
            <person name="McLaughlin D.J."/>
            <person name="Morgenstern I."/>
            <person name="Morin E."/>
            <person name="Murat C."/>
            <person name="Nagy L.G."/>
            <person name="Nolan M."/>
            <person name="Ohm R.A."/>
            <person name="Patyshakuliyeva A."/>
            <person name="Rokas A."/>
            <person name="Ruiz-Duenas F.J."/>
            <person name="Sabat G."/>
            <person name="Salamov A."/>
            <person name="Samejima M."/>
            <person name="Schmutz J."/>
            <person name="Slot J.C."/>
            <person name="St John F."/>
            <person name="Stenlid J."/>
            <person name="Sun H."/>
            <person name="Sun S."/>
            <person name="Syed K."/>
            <person name="Tsang A."/>
            <person name="Wiebenga A."/>
            <person name="Young D."/>
            <person name="Pisabarro A."/>
            <person name="Eastwood D.C."/>
            <person name="Martin F."/>
            <person name="Cullen D."/>
            <person name="Grigoriev I.V."/>
            <person name="Hibbett D.S."/>
        </authorList>
    </citation>
    <scope>NUCLEOTIDE SEQUENCE [LARGE SCALE GENOMIC DNA]</scope>
    <source>
        <strain evidence="4">TFB10046</strain>
    </source>
</reference>
<dbReference type="eggNOG" id="KOG2084">
    <property type="taxonomic scope" value="Eukaryota"/>
</dbReference>
<evidence type="ECO:0000259" key="2">
    <source>
        <dbReference type="Pfam" id="PF20149"/>
    </source>
</evidence>
<dbReference type="InParanoid" id="J0WRK5"/>
<dbReference type="InterPro" id="IPR050869">
    <property type="entry name" value="H3K4_H4K5_MeTrfase"/>
</dbReference>
<accession>J0WRK5</accession>
<dbReference type="KEGG" id="adl:AURDEDRAFT_176369"/>
<feature type="compositionally biased region" description="Low complexity" evidence="1">
    <location>
        <begin position="516"/>
        <end position="525"/>
    </location>
</feature>
<feature type="region of interest" description="Disordered" evidence="1">
    <location>
        <begin position="398"/>
        <end position="548"/>
    </location>
</feature>
<dbReference type="GO" id="GO:0005634">
    <property type="term" value="C:nucleus"/>
    <property type="evidence" value="ECO:0007669"/>
    <property type="project" value="TreeGrafter"/>
</dbReference>
<name>J0WRK5_AURST</name>
<feature type="compositionally biased region" description="Polar residues" evidence="1">
    <location>
        <begin position="419"/>
        <end position="434"/>
    </location>
</feature>
<dbReference type="EMBL" id="JH687934">
    <property type="protein sequence ID" value="EJD34587.1"/>
    <property type="molecule type" value="Genomic_DNA"/>
</dbReference>
<feature type="compositionally biased region" description="Acidic residues" evidence="1">
    <location>
        <begin position="398"/>
        <end position="411"/>
    </location>
</feature>
<dbReference type="Gene3D" id="2.170.270.10">
    <property type="entry name" value="SET domain"/>
    <property type="match status" value="1"/>
</dbReference>
<dbReference type="InterPro" id="IPR046341">
    <property type="entry name" value="SET_dom_sf"/>
</dbReference>
<evidence type="ECO:0000256" key="1">
    <source>
        <dbReference type="SAM" id="MobiDB-lite"/>
    </source>
</evidence>